<organism evidence="2">
    <name type="scientific">Acetithermum autotrophicum</name>
    <dbReference type="NCBI Taxonomy" id="1446466"/>
    <lineage>
        <taxon>Bacteria</taxon>
        <taxon>Candidatus Bipolaricaulota</taxon>
        <taxon>Candidatus Acetithermum</taxon>
    </lineage>
</organism>
<dbReference type="InterPro" id="IPR014555">
    <property type="entry name" value="RecF-like"/>
</dbReference>
<reference evidence="2" key="2">
    <citation type="journal article" date="2012" name="PLoS ONE">
        <title>A Deeply Branching Thermophilic Bacterium with an Ancient Acetyl-CoA Pathway Dominates a Subsurface Ecosystem.</title>
        <authorList>
            <person name="Takami H."/>
            <person name="Noguchi H."/>
            <person name="Takaki Y."/>
            <person name="Uchiyama I."/>
            <person name="Toyoda A."/>
            <person name="Nishi S."/>
            <person name="Chee G.-J."/>
            <person name="Arai W."/>
            <person name="Nunoura T."/>
            <person name="Itoh T."/>
            <person name="Hattori M."/>
            <person name="Takai K."/>
        </authorList>
    </citation>
    <scope>NUCLEOTIDE SEQUENCE</scope>
</reference>
<dbReference type="InterPro" id="IPR051396">
    <property type="entry name" value="Bact_Antivir_Def_Nuclease"/>
</dbReference>
<name>H5ST95_ACEAU</name>
<dbReference type="PIRSF" id="PIRSF029347">
    <property type="entry name" value="RecF"/>
    <property type="match status" value="1"/>
</dbReference>
<dbReference type="InterPro" id="IPR003959">
    <property type="entry name" value="ATPase_AAA_core"/>
</dbReference>
<dbReference type="GO" id="GO:0005524">
    <property type="term" value="F:ATP binding"/>
    <property type="evidence" value="ECO:0007669"/>
    <property type="project" value="InterPro"/>
</dbReference>
<feature type="domain" description="ATPase AAA-type core" evidence="1">
    <location>
        <begin position="42"/>
        <end position="379"/>
    </location>
</feature>
<dbReference type="GO" id="GO:0016887">
    <property type="term" value="F:ATP hydrolysis activity"/>
    <property type="evidence" value="ECO:0007669"/>
    <property type="project" value="InterPro"/>
</dbReference>
<proteinExistence type="predicted"/>
<dbReference type="SUPFAM" id="SSF52540">
    <property type="entry name" value="P-loop containing nucleoside triphosphate hydrolases"/>
    <property type="match status" value="1"/>
</dbReference>
<dbReference type="EMBL" id="AP011803">
    <property type="protein sequence ID" value="BAL59745.1"/>
    <property type="molecule type" value="Genomic_DNA"/>
</dbReference>
<evidence type="ECO:0000313" key="2">
    <source>
        <dbReference type="EMBL" id="BAL59745.1"/>
    </source>
</evidence>
<dbReference type="AlphaFoldDB" id="H5ST95"/>
<gene>
    <name evidence="2" type="ORF">HGMM_OP4C381</name>
</gene>
<sequence>MCKVWYYESVSIMVEDKLFLRSLRVQGYKILRDFVLNEIRPLNVIVGPNGCGKSALWEVVTLFPDLARGPQSIFDIDSFLYQVFYPHRSTLGFEGVLNRESGRLRLELNIESGKQLYTYSLIFAPTSMMRLPTFDTLMEKLSTPEKELLRYEGARDYETSKGAPKRYHAVVNGQEMEILWPHYYPLLLVNAPNDQLAQDPLFNKLREYFRSWRGFRPVFTHLLARGYQNIDARLITPGERFPGEWLDAPMGNLPQVLWRLKNHNEDKFKDIEVVFLAAIDLEDSHLVVEEESHQIKIWLEGALWPYGKYWLGDWPDGWKAFLSWLVAFYTVPPGGVIFLEEPENNLHPRLLPQLLEQIRLANQRGVQVFISTHSMELINLIEPEELALMKDGQAYRVDPENADKIQEAGILLGSAWVEGFLEHFGKPTTFTTPPQ</sequence>
<dbReference type="PANTHER" id="PTHR43581:SF2">
    <property type="entry name" value="EXCINUCLEASE ATPASE SUBUNIT"/>
    <property type="match status" value="1"/>
</dbReference>
<dbReference type="InterPro" id="IPR027417">
    <property type="entry name" value="P-loop_NTPase"/>
</dbReference>
<accession>H5ST95</accession>
<protein>
    <submittedName>
        <fullName evidence="2">Hypothetical conserved protein</fullName>
    </submittedName>
</protein>
<dbReference type="Pfam" id="PF13304">
    <property type="entry name" value="AAA_21"/>
    <property type="match status" value="1"/>
</dbReference>
<reference evidence="2" key="1">
    <citation type="journal article" date="2005" name="Environ. Microbiol.">
        <title>Genetic and functional properties of uncultivated thermophilic crenarchaeotes from a subsurface gold mine as revealed by analysis of genome fragments.</title>
        <authorList>
            <person name="Nunoura T."/>
            <person name="Hirayama H."/>
            <person name="Takami H."/>
            <person name="Oida H."/>
            <person name="Nishi S."/>
            <person name="Shimamura S."/>
            <person name="Suzuki Y."/>
            <person name="Inagaki F."/>
            <person name="Takai K."/>
            <person name="Nealson K.H."/>
            <person name="Horikoshi K."/>
        </authorList>
    </citation>
    <scope>NUCLEOTIDE SEQUENCE</scope>
</reference>
<dbReference type="Gene3D" id="3.40.50.300">
    <property type="entry name" value="P-loop containing nucleotide triphosphate hydrolases"/>
    <property type="match status" value="2"/>
</dbReference>
<dbReference type="PANTHER" id="PTHR43581">
    <property type="entry name" value="ATP/GTP PHOSPHATASE"/>
    <property type="match status" value="1"/>
</dbReference>
<evidence type="ECO:0000259" key="1">
    <source>
        <dbReference type="Pfam" id="PF13304"/>
    </source>
</evidence>